<dbReference type="KEGG" id="moc:BB934_20555"/>
<dbReference type="AlphaFoldDB" id="A0A1B2EK66"/>
<accession>A0A1B2EK66</accession>
<gene>
    <name evidence="2" type="ORF">BB934_20555</name>
</gene>
<reference evidence="2" key="1">
    <citation type="submission" date="2016-07" db="EMBL/GenBank/DDBJ databases">
        <title>Microvirga ossetica sp. nov. a new species of rhizobia isolated from root nodules of the legume species Vicia alpestris Steven originated from North Ossetia region in the Caucasus.</title>
        <authorList>
            <person name="Safronova V.I."/>
            <person name="Kuznetsova I.G."/>
            <person name="Sazanova A.L."/>
            <person name="Belimov A."/>
            <person name="Andronov E."/>
            <person name="Osledkin Y.S."/>
            <person name="Onishchuk O.P."/>
            <person name="Kurchak O.N."/>
            <person name="Shaposhnikov A.I."/>
            <person name="Willems A."/>
            <person name="Tikhonovich I.A."/>
        </authorList>
    </citation>
    <scope>NUCLEOTIDE SEQUENCE [LARGE SCALE GENOMIC DNA]</scope>
    <source>
        <strain evidence="2">V5/3M</strain>
    </source>
</reference>
<feature type="signal peptide" evidence="1">
    <location>
        <begin position="1"/>
        <end position="25"/>
    </location>
</feature>
<evidence type="ECO:0000313" key="2">
    <source>
        <dbReference type="EMBL" id="ANY80327.1"/>
    </source>
</evidence>
<dbReference type="PROSITE" id="PS51257">
    <property type="entry name" value="PROKAR_LIPOPROTEIN"/>
    <property type="match status" value="1"/>
</dbReference>
<dbReference type="RefSeq" id="WP_099511332.1">
    <property type="nucleotide sequence ID" value="NZ_CP016616.1"/>
</dbReference>
<feature type="chain" id="PRO_5008535945" evidence="1">
    <location>
        <begin position="26"/>
        <end position="86"/>
    </location>
</feature>
<protein>
    <submittedName>
        <fullName evidence="2">Uncharacterized protein</fullName>
    </submittedName>
</protein>
<evidence type="ECO:0000256" key="1">
    <source>
        <dbReference type="SAM" id="SignalP"/>
    </source>
</evidence>
<name>A0A1B2EK66_9HYPH</name>
<sequence length="86" mass="8717">MPRVCRNAVAVALLASGLGGCVGTAGVSTWQYQSGPGYETERVSGSSIRADTGQGISREACTSVARRQIGAFGGVSSEETTSCEGD</sequence>
<dbReference type="EMBL" id="CP016616">
    <property type="protein sequence ID" value="ANY80327.1"/>
    <property type="molecule type" value="Genomic_DNA"/>
</dbReference>
<dbReference type="OrthoDB" id="8021349at2"/>
<proteinExistence type="predicted"/>
<organism evidence="2">
    <name type="scientific">Microvirga ossetica</name>
    <dbReference type="NCBI Taxonomy" id="1882682"/>
    <lineage>
        <taxon>Bacteria</taxon>
        <taxon>Pseudomonadati</taxon>
        <taxon>Pseudomonadota</taxon>
        <taxon>Alphaproteobacteria</taxon>
        <taxon>Hyphomicrobiales</taxon>
        <taxon>Methylobacteriaceae</taxon>
        <taxon>Microvirga</taxon>
    </lineage>
</organism>
<keyword evidence="1" id="KW-0732">Signal</keyword>